<dbReference type="Pfam" id="PF05336">
    <property type="entry name" value="rhaM"/>
    <property type="match status" value="1"/>
</dbReference>
<dbReference type="InterPro" id="IPR008000">
    <property type="entry name" value="Rham/fucose_mutarotase"/>
</dbReference>
<evidence type="ECO:0000313" key="2">
    <source>
        <dbReference type="Proteomes" id="UP000282977"/>
    </source>
</evidence>
<accession>A0A437JCH6</accession>
<reference evidence="1 2" key="1">
    <citation type="submission" date="2019-01" db="EMBL/GenBank/DDBJ databases">
        <authorList>
            <person name="Chen W.-M."/>
        </authorList>
    </citation>
    <scope>NUCLEOTIDE SEQUENCE [LARGE SCALE GENOMIC DNA]</scope>
    <source>
        <strain evidence="1 2">TLA-22</strain>
    </source>
</reference>
<protein>
    <submittedName>
        <fullName evidence="1">L-rhamnose mutarotase</fullName>
    </submittedName>
</protein>
<keyword evidence="2" id="KW-1185">Reference proteome</keyword>
<organism evidence="1 2">
    <name type="scientific">Sphingobium algorifonticola</name>
    <dbReference type="NCBI Taxonomy" id="2008318"/>
    <lineage>
        <taxon>Bacteria</taxon>
        <taxon>Pseudomonadati</taxon>
        <taxon>Pseudomonadota</taxon>
        <taxon>Alphaproteobacteria</taxon>
        <taxon>Sphingomonadales</taxon>
        <taxon>Sphingomonadaceae</taxon>
        <taxon>Sphingobium</taxon>
    </lineage>
</organism>
<dbReference type="InterPro" id="IPR011008">
    <property type="entry name" value="Dimeric_a/b-barrel"/>
</dbReference>
<dbReference type="EMBL" id="RZUL01000001">
    <property type="protein sequence ID" value="RVT43450.1"/>
    <property type="molecule type" value="Genomic_DNA"/>
</dbReference>
<dbReference type="PANTHER" id="PTHR43239">
    <property type="entry name" value="UPF0734 PROTEIN DDB_G0273871/DDB_G0273177"/>
    <property type="match status" value="1"/>
</dbReference>
<dbReference type="SUPFAM" id="SSF54909">
    <property type="entry name" value="Dimeric alpha+beta barrel"/>
    <property type="match status" value="1"/>
</dbReference>
<dbReference type="AlphaFoldDB" id="A0A437JCH6"/>
<dbReference type="InterPro" id="IPR052996">
    <property type="entry name" value="Carb_Metab_Mutarotase"/>
</dbReference>
<dbReference type="OrthoDB" id="7272712at2"/>
<dbReference type="Proteomes" id="UP000282977">
    <property type="component" value="Unassembled WGS sequence"/>
</dbReference>
<dbReference type="Gene3D" id="3.30.70.100">
    <property type="match status" value="1"/>
</dbReference>
<sequence>MRRCFVLDLKSDRDLIAAYEARHAPGAVWPEVLRHIRQQGVIEMEIWRAADRLVMLCEVSEDYPRPLPPHSRVVQWENEMLLYQKPLPAASPDAKWLEMKRIFILPDTET</sequence>
<comment type="caution">
    <text evidence="1">The sequence shown here is derived from an EMBL/GenBank/DDBJ whole genome shotgun (WGS) entry which is preliminary data.</text>
</comment>
<dbReference type="PANTHER" id="PTHR43239:SF1">
    <property type="entry name" value="UPF0734 PROTEIN DDB_G0273871_DDB_G0273177"/>
    <property type="match status" value="1"/>
</dbReference>
<dbReference type="GO" id="GO:0016857">
    <property type="term" value="F:racemase and epimerase activity, acting on carbohydrates and derivatives"/>
    <property type="evidence" value="ECO:0007669"/>
    <property type="project" value="InterPro"/>
</dbReference>
<name>A0A437JCH6_9SPHN</name>
<proteinExistence type="predicted"/>
<evidence type="ECO:0000313" key="1">
    <source>
        <dbReference type="EMBL" id="RVT43450.1"/>
    </source>
</evidence>
<gene>
    <name evidence="1" type="ORF">ENE74_02140</name>
</gene>